<evidence type="ECO:0000256" key="2">
    <source>
        <dbReference type="ARBA" id="ARBA00007730"/>
    </source>
</evidence>
<dbReference type="InterPro" id="IPR011990">
    <property type="entry name" value="TPR-like_helical_dom_sf"/>
</dbReference>
<proteinExistence type="inferred from homology"/>
<keyword evidence="8" id="KW-0325">Glycoprotein</keyword>
<dbReference type="AlphaFoldDB" id="A0A674AQ86"/>
<dbReference type="InterPro" id="IPR007943">
    <property type="entry name" value="Asp-B-hydro/Triadin_dom"/>
</dbReference>
<dbReference type="Pfam" id="PF13174">
    <property type="entry name" value="TPR_6"/>
    <property type="match status" value="1"/>
</dbReference>
<organism evidence="14 15">
    <name type="scientific">Salmo trutta</name>
    <name type="common">Brown trout</name>
    <dbReference type="NCBI Taxonomy" id="8032"/>
    <lineage>
        <taxon>Eukaryota</taxon>
        <taxon>Metazoa</taxon>
        <taxon>Chordata</taxon>
        <taxon>Craniata</taxon>
        <taxon>Vertebrata</taxon>
        <taxon>Euteleostomi</taxon>
        <taxon>Actinopterygii</taxon>
        <taxon>Neopterygii</taxon>
        <taxon>Teleostei</taxon>
        <taxon>Protacanthopterygii</taxon>
        <taxon>Salmoniformes</taxon>
        <taxon>Salmonidae</taxon>
        <taxon>Salmoninae</taxon>
        <taxon>Salmo</taxon>
    </lineage>
</organism>
<comment type="similarity">
    <text evidence="2">Belongs to the aspartyl/asparaginyl beta-hydroxylase family.</text>
</comment>
<keyword evidence="5 11" id="KW-1133">Transmembrane helix</keyword>
<reference evidence="14" key="1">
    <citation type="submission" date="2025-08" db="UniProtKB">
        <authorList>
            <consortium name="Ensembl"/>
        </authorList>
    </citation>
    <scope>IDENTIFICATION</scope>
</reference>
<sequence length="683" mass="77120">MAPRKNFRNQAKKEVKPAAVVNKNGVKAEATVAASGGGFSGTKIFTWFMVLALLGVWSSVAVVWFDLVDYDNVIGKLSAYDADGDGDFDVEDAKVLLGKLVQTTERTEEEEQHPSTPSQELQAPEGESPNAEGALVKSEATSEESFEGKLEVKAGSFEALSEAAVQVEENHALVKSIRKALFNICYLCCHIMLIAFIFLAVIFFPLYIFQKMLRTSPRISFKKKVIAYFIYISMAERSNQSLSEVLFFVSAKKKKPKLLNKFEKTIKMEIDAAEKLRKKGKMEEAVRAFETLVLQYPQSPRCRYGKALAEDGLAEKMLSNDMLQKAIGTYKEASELPNATPDLIKATLKKRAERQQFLGRMRGALATLEKLVQIFPEDVALKNDLGVAHLLIGDNKGAKRIYEEVLATAPSDGFAKVHYGFILKSENKIAESIPFLRDGLESGDPGTDDGRFYFHLGDALQRMGDDSAYKWYERGHLRGHFASVWQRSLYNVDGLKAQPWWTPKDTGYMDLVKTLERNWRIIRDEAQSVMDKTTGLFVPEEENLREKGEWGQFTLWQQGKKAGESCRSVPKTCGLLERYPEATGCKRGQIKFSVMQPGTHVWPHTGPTNCRLRMHLGLVIPKTGCKIRCTNDTRAWEEGKVLIFDDSFEHEVWQDADSYRLIFIVDVWHPELTQYQRQTLSPI</sequence>
<evidence type="ECO:0000256" key="8">
    <source>
        <dbReference type="ARBA" id="ARBA00023180"/>
    </source>
</evidence>
<evidence type="ECO:0000256" key="4">
    <source>
        <dbReference type="ARBA" id="ARBA00022692"/>
    </source>
</evidence>
<reference evidence="14" key="2">
    <citation type="submission" date="2025-09" db="UniProtKB">
        <authorList>
            <consortium name="Ensembl"/>
        </authorList>
    </citation>
    <scope>IDENTIFICATION</scope>
</reference>
<dbReference type="Pfam" id="PF05279">
    <property type="entry name" value="Asp-B-Hydro_N"/>
    <property type="match status" value="1"/>
</dbReference>
<feature type="transmembrane region" description="Helical" evidence="11">
    <location>
        <begin position="184"/>
        <end position="209"/>
    </location>
</feature>
<dbReference type="InterPro" id="IPR039038">
    <property type="entry name" value="ASPH"/>
</dbReference>
<dbReference type="PANTHER" id="PTHR12366:SF33">
    <property type="entry name" value="ASPARTYL_ASPARAGINYL BETA-HYDROXYLASE"/>
    <property type="match status" value="1"/>
</dbReference>
<gene>
    <name evidence="14" type="primary">LOC115150347</name>
</gene>
<evidence type="ECO:0000256" key="7">
    <source>
        <dbReference type="ARBA" id="ARBA00023157"/>
    </source>
</evidence>
<protein>
    <submittedName>
        <fullName evidence="14">Aspartate beta-hydroxylase</fullName>
    </submittedName>
</protein>
<evidence type="ECO:0000256" key="11">
    <source>
        <dbReference type="SAM" id="Phobius"/>
    </source>
</evidence>
<evidence type="ECO:0000259" key="13">
    <source>
        <dbReference type="Pfam" id="PF05279"/>
    </source>
</evidence>
<dbReference type="InterPro" id="IPR027443">
    <property type="entry name" value="IPNS-like_sf"/>
</dbReference>
<feature type="transmembrane region" description="Helical" evidence="11">
    <location>
        <begin position="44"/>
        <end position="67"/>
    </location>
</feature>
<evidence type="ECO:0000256" key="3">
    <source>
        <dbReference type="ARBA" id="ARBA00022553"/>
    </source>
</evidence>
<evidence type="ECO:0000256" key="6">
    <source>
        <dbReference type="ARBA" id="ARBA00023136"/>
    </source>
</evidence>
<keyword evidence="15" id="KW-1185">Reference proteome</keyword>
<evidence type="ECO:0000256" key="10">
    <source>
        <dbReference type="SAM" id="MobiDB-lite"/>
    </source>
</evidence>
<dbReference type="FunFam" id="2.60.120.330:FF:000004">
    <property type="entry name" value="aspartyl/asparaginyl beta-hydroxylase isoform X2"/>
    <property type="match status" value="1"/>
</dbReference>
<evidence type="ECO:0000256" key="1">
    <source>
        <dbReference type="ARBA" id="ARBA00004606"/>
    </source>
</evidence>
<comment type="subcellular location">
    <subcellularLocation>
        <location evidence="9">Endomembrane system</location>
        <topology evidence="9">Single-pass membrane protein</topology>
    </subcellularLocation>
    <subcellularLocation>
        <location evidence="1">Membrane</location>
        <topology evidence="1">Single-pass type II membrane protein</topology>
    </subcellularLocation>
</comment>
<keyword evidence="4 11" id="KW-0812">Transmembrane</keyword>
<evidence type="ECO:0000256" key="9">
    <source>
        <dbReference type="ARBA" id="ARBA00037847"/>
    </source>
</evidence>
<dbReference type="GO" id="GO:0016020">
    <property type="term" value="C:membrane"/>
    <property type="evidence" value="ECO:0007669"/>
    <property type="project" value="UniProtKB-SubCell"/>
</dbReference>
<feature type="domain" description="Aspartyl beta-hydroxylase/Triadin" evidence="13">
    <location>
        <begin position="37"/>
        <end position="98"/>
    </location>
</feature>
<dbReference type="GO" id="GO:0005783">
    <property type="term" value="C:endoplasmic reticulum"/>
    <property type="evidence" value="ECO:0007669"/>
    <property type="project" value="TreeGrafter"/>
</dbReference>
<dbReference type="Pfam" id="PF05118">
    <property type="entry name" value="Asp_Arg_Hydrox"/>
    <property type="match status" value="1"/>
</dbReference>
<evidence type="ECO:0000313" key="14">
    <source>
        <dbReference type="Ensembl" id="ENSSTUP00000061012.1"/>
    </source>
</evidence>
<dbReference type="Gene3D" id="2.60.120.330">
    <property type="entry name" value="B-lactam Antibiotic, Isopenicillin N Synthase, Chain"/>
    <property type="match status" value="1"/>
</dbReference>
<feature type="region of interest" description="Disordered" evidence="10">
    <location>
        <begin position="103"/>
        <end position="134"/>
    </location>
</feature>
<dbReference type="PANTHER" id="PTHR12366">
    <property type="entry name" value="ASPARTYL/ASPARAGINYL BETA-HYDROXYLASE"/>
    <property type="match status" value="1"/>
</dbReference>
<feature type="domain" description="Aspartyl/asparaginy/proline hydroxylase" evidence="12">
    <location>
        <begin position="516"/>
        <end position="670"/>
    </location>
</feature>
<keyword evidence="3" id="KW-0597">Phosphoprotein</keyword>
<dbReference type="Proteomes" id="UP000472277">
    <property type="component" value="Chromosome 2"/>
</dbReference>
<dbReference type="InterPro" id="IPR019734">
    <property type="entry name" value="TPR_rpt"/>
</dbReference>
<keyword evidence="7" id="KW-1015">Disulfide bond</keyword>
<evidence type="ECO:0000259" key="12">
    <source>
        <dbReference type="Pfam" id="PF05118"/>
    </source>
</evidence>
<dbReference type="GeneTree" id="ENSGT00940000156304"/>
<dbReference type="SUPFAM" id="SSF48452">
    <property type="entry name" value="TPR-like"/>
    <property type="match status" value="1"/>
</dbReference>
<evidence type="ECO:0000313" key="15">
    <source>
        <dbReference type="Proteomes" id="UP000472277"/>
    </source>
</evidence>
<dbReference type="Gene3D" id="1.25.40.10">
    <property type="entry name" value="Tetratricopeptide repeat domain"/>
    <property type="match status" value="1"/>
</dbReference>
<accession>A0A674AQ86</accession>
<dbReference type="Ensembl" id="ENSSTUT00000064378.1">
    <property type="protein sequence ID" value="ENSSTUP00000061012.1"/>
    <property type="gene ID" value="ENSSTUG00000024035.1"/>
</dbReference>
<evidence type="ECO:0000256" key="5">
    <source>
        <dbReference type="ARBA" id="ARBA00022989"/>
    </source>
</evidence>
<keyword evidence="6 11" id="KW-0472">Membrane</keyword>
<dbReference type="SUPFAM" id="SSF51197">
    <property type="entry name" value="Clavaminate synthase-like"/>
    <property type="match status" value="1"/>
</dbReference>
<name>A0A674AQ86_SALTR</name>
<dbReference type="InterPro" id="IPR007803">
    <property type="entry name" value="Asp/Arg/Pro-Hydrxlase"/>
</dbReference>
<dbReference type="GO" id="GO:0062101">
    <property type="term" value="F:peptidyl-aspartic acid 3-dioxygenase activity"/>
    <property type="evidence" value="ECO:0007669"/>
    <property type="project" value="InterPro"/>
</dbReference>